<evidence type="ECO:0000256" key="9">
    <source>
        <dbReference type="SAM" id="Phobius"/>
    </source>
</evidence>
<dbReference type="PANTHER" id="PTHR37461">
    <property type="entry name" value="ANTI-SIGMA-K FACTOR RSKA"/>
    <property type="match status" value="1"/>
</dbReference>
<dbReference type="KEGG" id="drm:Dred_2285"/>
<feature type="transmembrane region" description="Helical" evidence="9">
    <location>
        <begin position="96"/>
        <end position="117"/>
    </location>
</feature>
<evidence type="ECO:0000256" key="1">
    <source>
        <dbReference type="ARBA" id="ARBA00004167"/>
    </source>
</evidence>
<feature type="region of interest" description="Disordered" evidence="8">
    <location>
        <begin position="132"/>
        <end position="212"/>
    </location>
</feature>
<comment type="subcellular location">
    <subcellularLocation>
        <location evidence="1">Membrane</location>
        <topology evidence="1">Single-pass membrane protein</topology>
    </subcellularLocation>
</comment>
<comment type="similarity">
    <text evidence="5">Belongs to the zinc-associated anti-sigma factor (ZAS) superfamily. Anti-sigma-W factor family.</text>
</comment>
<dbReference type="InterPro" id="IPR041916">
    <property type="entry name" value="Anti_sigma_zinc_sf"/>
</dbReference>
<evidence type="ECO:0000256" key="2">
    <source>
        <dbReference type="ARBA" id="ARBA00022692"/>
    </source>
</evidence>
<keyword evidence="3 9" id="KW-1133">Transmembrane helix</keyword>
<evidence type="ECO:0000256" key="8">
    <source>
        <dbReference type="SAM" id="MobiDB-lite"/>
    </source>
</evidence>
<keyword evidence="2 9" id="KW-0812">Transmembrane</keyword>
<organism evidence="11 12">
    <name type="scientific">Desulforamulus reducens (strain ATCC BAA-1160 / DSM 100696 / MI-1)</name>
    <name type="common">Desulfotomaculum reducens</name>
    <dbReference type="NCBI Taxonomy" id="349161"/>
    <lineage>
        <taxon>Bacteria</taxon>
        <taxon>Bacillati</taxon>
        <taxon>Bacillota</taxon>
        <taxon>Clostridia</taxon>
        <taxon>Eubacteriales</taxon>
        <taxon>Peptococcaceae</taxon>
        <taxon>Desulforamulus</taxon>
    </lineage>
</organism>
<reference evidence="11 12" key="1">
    <citation type="submission" date="2007-03" db="EMBL/GenBank/DDBJ databases">
        <title>Complete sequence of Desulfotomaculum reducens MI-1.</title>
        <authorList>
            <consortium name="US DOE Joint Genome Institute"/>
            <person name="Copeland A."/>
            <person name="Lucas S."/>
            <person name="Lapidus A."/>
            <person name="Barry K."/>
            <person name="Detter J.C."/>
            <person name="Glavina del Rio T."/>
            <person name="Hammon N."/>
            <person name="Israni S."/>
            <person name="Dalin E."/>
            <person name="Tice H."/>
            <person name="Pitluck S."/>
            <person name="Sims D."/>
            <person name="Brettin T."/>
            <person name="Bruce D."/>
            <person name="Han C."/>
            <person name="Tapia R."/>
            <person name="Schmutz J."/>
            <person name="Larimer F."/>
            <person name="Land M."/>
            <person name="Hauser L."/>
            <person name="Kyrpides N."/>
            <person name="Kim E."/>
            <person name="Tebo B.M."/>
            <person name="Richardson P."/>
        </authorList>
    </citation>
    <scope>NUCLEOTIDE SEQUENCE [LARGE SCALE GENOMIC DNA]</scope>
    <source>
        <strain evidence="11 12">MI-1</strain>
    </source>
</reference>
<keyword evidence="12" id="KW-1185">Reference proteome</keyword>
<gene>
    <name evidence="11" type="ordered locus">Dred_2285</name>
</gene>
<feature type="domain" description="Putative zinc-finger" evidence="10">
    <location>
        <begin position="3"/>
        <end position="37"/>
    </location>
</feature>
<feature type="compositionally biased region" description="Polar residues" evidence="8">
    <location>
        <begin position="142"/>
        <end position="153"/>
    </location>
</feature>
<evidence type="ECO:0000313" key="12">
    <source>
        <dbReference type="Proteomes" id="UP000001556"/>
    </source>
</evidence>
<dbReference type="AlphaFoldDB" id="A4J6U2"/>
<evidence type="ECO:0000256" key="6">
    <source>
        <dbReference type="ARBA" id="ARBA00024438"/>
    </source>
</evidence>
<dbReference type="HOGENOM" id="CLU_762321_0_0_9"/>
<dbReference type="PANTHER" id="PTHR37461:SF1">
    <property type="entry name" value="ANTI-SIGMA-K FACTOR RSKA"/>
    <property type="match status" value="1"/>
</dbReference>
<name>A4J6U2_DESRM</name>
<feature type="compositionally biased region" description="Polar residues" evidence="8">
    <location>
        <begin position="184"/>
        <end position="203"/>
    </location>
</feature>
<protein>
    <recommendedName>
        <fullName evidence="6">Anti-sigma-W factor RsiW</fullName>
    </recommendedName>
</protein>
<evidence type="ECO:0000259" key="10">
    <source>
        <dbReference type="Pfam" id="PF13490"/>
    </source>
</evidence>
<dbReference type="Pfam" id="PF13490">
    <property type="entry name" value="zf-HC2"/>
    <property type="match status" value="1"/>
</dbReference>
<keyword evidence="4 9" id="KW-0472">Membrane</keyword>
<evidence type="ECO:0000256" key="7">
    <source>
        <dbReference type="SAM" id="Coils"/>
    </source>
</evidence>
<dbReference type="GO" id="GO:0016020">
    <property type="term" value="C:membrane"/>
    <property type="evidence" value="ECO:0007669"/>
    <property type="project" value="UniProtKB-SubCell"/>
</dbReference>
<dbReference type="RefSeq" id="WP_011878593.1">
    <property type="nucleotide sequence ID" value="NC_009253.1"/>
</dbReference>
<accession>A4J6U2</accession>
<dbReference type="GO" id="GO:0016989">
    <property type="term" value="F:sigma factor antagonist activity"/>
    <property type="evidence" value="ECO:0007669"/>
    <property type="project" value="TreeGrafter"/>
</dbReference>
<keyword evidence="7" id="KW-0175">Coiled coil</keyword>
<evidence type="ECO:0000256" key="5">
    <source>
        <dbReference type="ARBA" id="ARBA00024353"/>
    </source>
</evidence>
<dbReference type="InterPro" id="IPR027383">
    <property type="entry name" value="Znf_put"/>
</dbReference>
<sequence length="360" mass="39465">MQCHDILGMLSPYLDGVLNSEECNEVRVHLASCLRCRAEFEELQATVLLLQELPELTPPVDFREKLMERIDHLSTHEPNIAQKGWLARITDITRSAWYRTVAVAAVMVMTLGVTSLWQKEVHPLLPVTPAKQGITIPIPGQEPQSTEPKPNKTNKSEPPKGQEPNASVSPMAPGNSGEPENGSAVKNSPKTSAKTGIASSAKQVESFVPSPNEGLVENSMTMKLDVNQVEESLKAINQIVQVNGASITVPYYGTNEGGTLEIKVTRNSYGIVSSSLQKLGAVVNYLPVEKDLSVQHKQATEILTTLKQRQAELEQRVTEVADDQLQQQLAQVNASLAEQVNVIKQIEERSTYCLITVTLI</sequence>
<dbReference type="EMBL" id="CP000612">
    <property type="protein sequence ID" value="ABO50795.1"/>
    <property type="molecule type" value="Genomic_DNA"/>
</dbReference>
<proteinExistence type="inferred from homology"/>
<evidence type="ECO:0000256" key="3">
    <source>
        <dbReference type="ARBA" id="ARBA00022989"/>
    </source>
</evidence>
<evidence type="ECO:0000313" key="11">
    <source>
        <dbReference type="EMBL" id="ABO50795.1"/>
    </source>
</evidence>
<dbReference type="GO" id="GO:0006417">
    <property type="term" value="P:regulation of translation"/>
    <property type="evidence" value="ECO:0007669"/>
    <property type="project" value="TreeGrafter"/>
</dbReference>
<dbReference type="Gene3D" id="1.10.10.1320">
    <property type="entry name" value="Anti-sigma factor, zinc-finger domain"/>
    <property type="match status" value="1"/>
</dbReference>
<evidence type="ECO:0000256" key="4">
    <source>
        <dbReference type="ARBA" id="ARBA00023136"/>
    </source>
</evidence>
<dbReference type="OrthoDB" id="9808253at2"/>
<dbReference type="eggNOG" id="COG5662">
    <property type="taxonomic scope" value="Bacteria"/>
</dbReference>
<dbReference type="STRING" id="349161.Dred_2285"/>
<dbReference type="Proteomes" id="UP000001556">
    <property type="component" value="Chromosome"/>
</dbReference>
<feature type="coiled-coil region" evidence="7">
    <location>
        <begin position="296"/>
        <end position="349"/>
    </location>
</feature>
<dbReference type="InterPro" id="IPR051474">
    <property type="entry name" value="Anti-sigma-K/W_factor"/>
</dbReference>